<feature type="transmembrane region" description="Helical" evidence="2">
    <location>
        <begin position="12"/>
        <end position="31"/>
    </location>
</feature>
<keyword evidence="1" id="KW-0862">Zinc</keyword>
<proteinExistence type="predicted"/>
<evidence type="ECO:0000313" key="4">
    <source>
        <dbReference type="EMBL" id="CAD8093205.1"/>
    </source>
</evidence>
<keyword evidence="2" id="KW-1133">Transmembrane helix</keyword>
<organism evidence="4 5">
    <name type="scientific">Paramecium sonneborni</name>
    <dbReference type="NCBI Taxonomy" id="65129"/>
    <lineage>
        <taxon>Eukaryota</taxon>
        <taxon>Sar</taxon>
        <taxon>Alveolata</taxon>
        <taxon>Ciliophora</taxon>
        <taxon>Intramacronucleata</taxon>
        <taxon>Oligohymenophorea</taxon>
        <taxon>Peniculida</taxon>
        <taxon>Parameciidae</taxon>
        <taxon>Paramecium</taxon>
    </lineage>
</organism>
<protein>
    <recommendedName>
        <fullName evidence="3">RING-type domain-containing protein</fullName>
    </recommendedName>
</protein>
<reference evidence="4" key="1">
    <citation type="submission" date="2021-01" db="EMBL/GenBank/DDBJ databases">
        <authorList>
            <consortium name="Genoscope - CEA"/>
            <person name="William W."/>
        </authorList>
    </citation>
    <scope>NUCLEOTIDE SEQUENCE</scope>
</reference>
<keyword evidence="1" id="KW-0479">Metal-binding</keyword>
<dbReference type="InterPro" id="IPR001841">
    <property type="entry name" value="Znf_RING"/>
</dbReference>
<dbReference type="PANTHER" id="PTHR12109">
    <property type="entry name" value="RING FINGER PROTEIN 141-RELATED"/>
    <property type="match status" value="1"/>
</dbReference>
<feature type="transmembrane region" description="Helical" evidence="2">
    <location>
        <begin position="154"/>
        <end position="174"/>
    </location>
</feature>
<evidence type="ECO:0000259" key="3">
    <source>
        <dbReference type="PROSITE" id="PS50089"/>
    </source>
</evidence>
<keyword evidence="2" id="KW-0472">Membrane</keyword>
<feature type="domain" description="RING-type" evidence="3">
    <location>
        <begin position="347"/>
        <end position="386"/>
    </location>
</feature>
<dbReference type="InterPro" id="IPR047126">
    <property type="entry name" value="RNF141-like"/>
</dbReference>
<feature type="transmembrane region" description="Helical" evidence="2">
    <location>
        <begin position="67"/>
        <end position="82"/>
    </location>
</feature>
<feature type="transmembrane region" description="Helical" evidence="2">
    <location>
        <begin position="88"/>
        <end position="104"/>
    </location>
</feature>
<dbReference type="Proteomes" id="UP000692954">
    <property type="component" value="Unassembled WGS sequence"/>
</dbReference>
<dbReference type="SMART" id="SM00184">
    <property type="entry name" value="RING"/>
    <property type="match status" value="1"/>
</dbReference>
<keyword evidence="1" id="KW-0863">Zinc-finger</keyword>
<evidence type="ECO:0000256" key="2">
    <source>
        <dbReference type="SAM" id="Phobius"/>
    </source>
</evidence>
<name>A0A8S1NUK0_9CILI</name>
<dbReference type="Pfam" id="PF13920">
    <property type="entry name" value="zf-C3HC4_3"/>
    <property type="match status" value="1"/>
</dbReference>
<dbReference type="OrthoDB" id="3045089at2759"/>
<keyword evidence="5" id="KW-1185">Reference proteome</keyword>
<dbReference type="PROSITE" id="PS50089">
    <property type="entry name" value="ZF_RING_2"/>
    <property type="match status" value="1"/>
</dbReference>
<evidence type="ECO:0000313" key="5">
    <source>
        <dbReference type="Proteomes" id="UP000692954"/>
    </source>
</evidence>
<accession>A0A8S1NUK0</accession>
<sequence length="414" mass="48545">MQKEVVELAYKHLCYKYTYINILVLLITLFQFQQTPLALPLGCAILNELIIWIKLSRRQIIENIDHILNIFFYIYIALTYYLELKYYIFSNMFVGLSFIFKIFCDKKQDEQHQYSTIIRLTKIFYRFSQLIAILCITLKMNLYVDWTWSQTFWWYWMFLSGLIGSTITFLLMLISKLIRINNSTIINRFKNEVKILSWLLYTSALSSLIATIWIVNTLNVLGINFTIKIGDLYMYCIISMNILIFCTISYVFSSSIIEFILAIDSIESRNSSPKNGTQNTEKQIKKEITKTSIFMQKLSNAYFRQIKDLEIVVLKDTNQNEILTERNLNNNIIQKKKPCPQNSNSKCIICCEKSSNAILMNCGHGGICYQCAMQLAQKQKECFLCRQIISTIYEIDEKDVSILKRVISKTRISN</sequence>
<keyword evidence="2" id="KW-0812">Transmembrane</keyword>
<dbReference type="PANTHER" id="PTHR12109:SF5">
    <property type="entry name" value="RING-TYPE DOMAIN-CONTAINING PROTEIN"/>
    <property type="match status" value="1"/>
</dbReference>
<feature type="transmembrane region" description="Helical" evidence="2">
    <location>
        <begin position="232"/>
        <end position="252"/>
    </location>
</feature>
<dbReference type="AlphaFoldDB" id="A0A8S1NUK0"/>
<dbReference type="GO" id="GO:0008270">
    <property type="term" value="F:zinc ion binding"/>
    <property type="evidence" value="ECO:0007669"/>
    <property type="project" value="UniProtKB-KW"/>
</dbReference>
<gene>
    <name evidence="4" type="ORF">PSON_ATCC_30995.1.T0600148</name>
</gene>
<feature type="transmembrane region" description="Helical" evidence="2">
    <location>
        <begin position="37"/>
        <end position="55"/>
    </location>
</feature>
<feature type="transmembrane region" description="Helical" evidence="2">
    <location>
        <begin position="124"/>
        <end position="142"/>
    </location>
</feature>
<dbReference type="EMBL" id="CAJJDN010000060">
    <property type="protein sequence ID" value="CAD8093205.1"/>
    <property type="molecule type" value="Genomic_DNA"/>
</dbReference>
<evidence type="ECO:0000256" key="1">
    <source>
        <dbReference type="PROSITE-ProRule" id="PRU00175"/>
    </source>
</evidence>
<feature type="transmembrane region" description="Helical" evidence="2">
    <location>
        <begin position="195"/>
        <end position="216"/>
    </location>
</feature>
<comment type="caution">
    <text evidence="4">The sequence shown here is derived from an EMBL/GenBank/DDBJ whole genome shotgun (WGS) entry which is preliminary data.</text>
</comment>